<name>A0A179FR48_METCM</name>
<dbReference type="AlphaFoldDB" id="A0A179FR48"/>
<evidence type="ECO:0000313" key="3">
    <source>
        <dbReference type="Proteomes" id="UP000078397"/>
    </source>
</evidence>
<proteinExistence type="predicted"/>
<reference evidence="2 3" key="1">
    <citation type="journal article" date="2016" name="PLoS Pathog.">
        <title>Biosynthesis of antibiotic leucinostatins in bio-control fungus Purpureocillium lilacinum and their inhibition on phytophthora revealed by genome mining.</title>
        <authorList>
            <person name="Wang G."/>
            <person name="Liu Z."/>
            <person name="Lin R."/>
            <person name="Li E."/>
            <person name="Mao Z."/>
            <person name="Ling J."/>
            <person name="Yang Y."/>
            <person name="Yin W.B."/>
            <person name="Xie B."/>
        </authorList>
    </citation>
    <scope>NUCLEOTIDE SEQUENCE [LARGE SCALE GENOMIC DNA]</scope>
    <source>
        <strain evidence="2">170</strain>
    </source>
</reference>
<feature type="region of interest" description="Disordered" evidence="1">
    <location>
        <begin position="1"/>
        <end position="24"/>
    </location>
</feature>
<evidence type="ECO:0000256" key="1">
    <source>
        <dbReference type="SAM" id="MobiDB-lite"/>
    </source>
</evidence>
<evidence type="ECO:0000313" key="2">
    <source>
        <dbReference type="EMBL" id="OAQ67728.1"/>
    </source>
</evidence>
<gene>
    <name evidence="2" type="ORF">VFPPC_04081</name>
</gene>
<dbReference type="EMBL" id="LSBJ02000003">
    <property type="protein sequence ID" value="OAQ67728.1"/>
    <property type="molecule type" value="Genomic_DNA"/>
</dbReference>
<sequence>MSMDSDREMDVAEGPDPTMRPTHRLKDIKAGDDSVQLLVSTKDHVYDAENVEAGVNSWQVIGAWDESSVPELSKFLSSRQTTIARDYNGKSTFGTMYGSGFKLGRREESSGTASK</sequence>
<dbReference type="KEGG" id="pchm:VFPPC_04081"/>
<dbReference type="RefSeq" id="XP_018144578.1">
    <property type="nucleotide sequence ID" value="XM_018283490.1"/>
</dbReference>
<accession>A0A179FR48</accession>
<feature type="compositionally biased region" description="Basic and acidic residues" evidence="1">
    <location>
        <begin position="1"/>
        <end position="10"/>
    </location>
</feature>
<dbReference type="GeneID" id="28847484"/>
<dbReference type="Proteomes" id="UP000078397">
    <property type="component" value="Unassembled WGS sequence"/>
</dbReference>
<protein>
    <submittedName>
        <fullName evidence="2">Uncharacterized protein</fullName>
    </submittedName>
</protein>
<comment type="caution">
    <text evidence="2">The sequence shown here is derived from an EMBL/GenBank/DDBJ whole genome shotgun (WGS) entry which is preliminary data.</text>
</comment>
<keyword evidence="3" id="KW-1185">Reference proteome</keyword>
<organism evidence="2 3">
    <name type="scientific">Pochonia chlamydosporia 170</name>
    <dbReference type="NCBI Taxonomy" id="1380566"/>
    <lineage>
        <taxon>Eukaryota</taxon>
        <taxon>Fungi</taxon>
        <taxon>Dikarya</taxon>
        <taxon>Ascomycota</taxon>
        <taxon>Pezizomycotina</taxon>
        <taxon>Sordariomycetes</taxon>
        <taxon>Hypocreomycetidae</taxon>
        <taxon>Hypocreales</taxon>
        <taxon>Clavicipitaceae</taxon>
        <taxon>Pochonia</taxon>
    </lineage>
</organism>
<dbReference type="OrthoDB" id="5026622at2759"/>